<evidence type="ECO:0000313" key="3">
    <source>
        <dbReference type="Proteomes" id="UP000030754"/>
    </source>
</evidence>
<dbReference type="VEuPathDB" id="ToxoDB:ENH_00045640"/>
<evidence type="ECO:0000313" key="2">
    <source>
        <dbReference type="EMBL" id="CDJ67965.1"/>
    </source>
</evidence>
<name>U6N200_9EIME</name>
<dbReference type="AlphaFoldDB" id="U6N200"/>
<accession>U6N200</accession>
<keyword evidence="3" id="KW-1185">Reference proteome</keyword>
<reference evidence="2" key="2">
    <citation type="submission" date="2013-10" db="EMBL/GenBank/DDBJ databases">
        <authorList>
            <person name="Aslett M."/>
        </authorList>
    </citation>
    <scope>NUCLEOTIDE SEQUENCE [LARGE SCALE GENOMIC DNA]</scope>
    <source>
        <strain evidence="2">Houghton</strain>
    </source>
</reference>
<dbReference type="InterPro" id="IPR044929">
    <property type="entry name" value="DNA/RNA_non-sp_Endonuclease_sf"/>
</dbReference>
<reference evidence="2" key="1">
    <citation type="submission" date="2013-10" db="EMBL/GenBank/DDBJ databases">
        <title>Genomic analysis of the causative agents of coccidiosis in chickens.</title>
        <authorList>
            <person name="Reid A.J."/>
            <person name="Blake D."/>
            <person name="Billington K."/>
            <person name="Browne H."/>
            <person name="Dunn M."/>
            <person name="Hung S."/>
            <person name="Kawahara F."/>
            <person name="Miranda-Saavedra D."/>
            <person name="Mourier T."/>
            <person name="Nagra H."/>
            <person name="Otto T.D."/>
            <person name="Rawlings N."/>
            <person name="Sanchez A."/>
            <person name="Sanders M."/>
            <person name="Subramaniam C."/>
            <person name="Tay Y."/>
            <person name="Dear P."/>
            <person name="Doerig C."/>
            <person name="Gruber A."/>
            <person name="Parkinson J."/>
            <person name="Shirley M."/>
            <person name="Wan K.L."/>
            <person name="Berriman M."/>
            <person name="Tomley F."/>
            <person name="Pain A."/>
        </authorList>
    </citation>
    <scope>NUCLEOTIDE SEQUENCE [LARGE SCALE GENOMIC DNA]</scope>
    <source>
        <strain evidence="2">Houghton</strain>
    </source>
</reference>
<feature type="region of interest" description="Disordered" evidence="1">
    <location>
        <begin position="119"/>
        <end position="142"/>
    </location>
</feature>
<dbReference type="Gene3D" id="3.40.570.10">
    <property type="entry name" value="Extracellular Endonuclease, subunit A"/>
    <property type="match status" value="1"/>
</dbReference>
<protein>
    <recommendedName>
        <fullName evidence="4">DNA/RNA non-specific endonuclease domain-containing protein</fullName>
    </recommendedName>
</protein>
<organism evidence="2 3">
    <name type="scientific">Eimeria necatrix</name>
    <dbReference type="NCBI Taxonomy" id="51315"/>
    <lineage>
        <taxon>Eukaryota</taxon>
        <taxon>Sar</taxon>
        <taxon>Alveolata</taxon>
        <taxon>Apicomplexa</taxon>
        <taxon>Conoidasida</taxon>
        <taxon>Coccidia</taxon>
        <taxon>Eucoccidiorida</taxon>
        <taxon>Eimeriorina</taxon>
        <taxon>Eimeriidae</taxon>
        <taxon>Eimeria</taxon>
    </lineage>
</organism>
<proteinExistence type="predicted"/>
<evidence type="ECO:0000256" key="1">
    <source>
        <dbReference type="SAM" id="MobiDB-lite"/>
    </source>
</evidence>
<evidence type="ECO:0008006" key="4">
    <source>
        <dbReference type="Google" id="ProtNLM"/>
    </source>
</evidence>
<dbReference type="Proteomes" id="UP000030754">
    <property type="component" value="Unassembled WGS sequence"/>
</dbReference>
<dbReference type="RefSeq" id="XP_013436432.1">
    <property type="nucleotide sequence ID" value="XM_013580978.1"/>
</dbReference>
<feature type="region of interest" description="Disordered" evidence="1">
    <location>
        <begin position="207"/>
        <end position="227"/>
    </location>
</feature>
<dbReference type="OrthoDB" id="333780at2759"/>
<sequence length="278" mass="31454">MPCCYCLHRPWNGAHLGLPVSVEALTGSSYPVSLGRRFLRASSPERKPLPKEELSWLAHESPLRSMFDRCRWRLSHSANEPQNLPPMNIEFDVLGYKLAPVPTHFFKVVLGVNPRDLEENKRNDMPPNIGHAPVASKRATWPKGTPPPSVFGAFVVPNKAMHGNLRAERFRVPLSFIELVTGIDFGVVRDIIDVAEGKSVEDVVRQRTSQAPRSLERRTETAHSASGRFRGTMAFTEEENALVEDELKLLKYDICSVLHPKRQKFGKARQKRTFCKYS</sequence>
<dbReference type="GeneID" id="25474720"/>
<gene>
    <name evidence="2" type="ORF">ENH_00045640</name>
</gene>
<dbReference type="EMBL" id="HG725204">
    <property type="protein sequence ID" value="CDJ67965.1"/>
    <property type="molecule type" value="Genomic_DNA"/>
</dbReference>